<evidence type="ECO:0000313" key="3">
    <source>
        <dbReference type="Proteomes" id="UP001597525"/>
    </source>
</evidence>
<accession>A0ABW6BJ43</accession>
<keyword evidence="1" id="KW-0472">Membrane</keyword>
<keyword evidence="1" id="KW-0812">Transmembrane</keyword>
<evidence type="ECO:0000313" key="2">
    <source>
        <dbReference type="EMBL" id="MFD2969297.1"/>
    </source>
</evidence>
<keyword evidence="3" id="KW-1185">Reference proteome</keyword>
<protein>
    <recommendedName>
        <fullName evidence="4">DUF4178 domain-containing protein</fullName>
    </recommendedName>
</protein>
<dbReference type="EMBL" id="JBHUPB010000012">
    <property type="protein sequence ID" value="MFD2969297.1"/>
    <property type="molecule type" value="Genomic_DNA"/>
</dbReference>
<keyword evidence="1" id="KW-1133">Transmembrane helix</keyword>
<dbReference type="Proteomes" id="UP001597525">
    <property type="component" value="Unassembled WGS sequence"/>
</dbReference>
<dbReference type="RefSeq" id="WP_320186509.1">
    <property type="nucleotide sequence ID" value="NZ_CP138332.1"/>
</dbReference>
<sequence>MNIICPKCQHKHVFNFTITDYLGFICVNCHSYFKGDNPENWVFVKTFNKPEHVLWATIGEHISYDRSQFTIITKIQRFNKFQEYSNEYVGLTHTKRTVYFSDGSDYACVLKEVPRHELTFTSDNNCRYKKGTYEMTYSDSQHVSYAEGFVFEDLEKESTTLTYIKNNDENKLISREYIEDREECYQGTYWDEKRYYSFFNQYHRYVERKSIVSKRLFVISLCMVLALGASFYILNQPFLKSYEFTFDQKFIGTTPNNEFIGESFALESQELQQLDFIGISESNREGLLLAVKLVDEKTNEVYQTKEIRHLPNDINYAAGITADFCKVPPGNYHFIFSTSSARQVNTTIALEEDYKVIYGGISYFPLLFIYIALIGTILLYRRKFFAMNSSSALLTEQVPTYMDVLKFKKLLAVLILLFAIQYTIHFFVRYAGTCSTSTKVSALEDHTYTGSRMHYYRRTYNDYGTGHK</sequence>
<feature type="transmembrane region" description="Helical" evidence="1">
    <location>
        <begin position="410"/>
        <end position="428"/>
    </location>
</feature>
<comment type="caution">
    <text evidence="2">The sequence shown here is derived from an EMBL/GenBank/DDBJ whole genome shotgun (WGS) entry which is preliminary data.</text>
</comment>
<gene>
    <name evidence="2" type="ORF">ACFS7Y_18020</name>
</gene>
<evidence type="ECO:0000256" key="1">
    <source>
        <dbReference type="SAM" id="Phobius"/>
    </source>
</evidence>
<proteinExistence type="predicted"/>
<name>A0ABW6BJ43_9SPHI</name>
<feature type="transmembrane region" description="Helical" evidence="1">
    <location>
        <begin position="356"/>
        <end position="380"/>
    </location>
</feature>
<evidence type="ECO:0008006" key="4">
    <source>
        <dbReference type="Google" id="ProtNLM"/>
    </source>
</evidence>
<organism evidence="2 3">
    <name type="scientific">Sphingobacterium bambusae</name>
    <dbReference type="NCBI Taxonomy" id="662858"/>
    <lineage>
        <taxon>Bacteria</taxon>
        <taxon>Pseudomonadati</taxon>
        <taxon>Bacteroidota</taxon>
        <taxon>Sphingobacteriia</taxon>
        <taxon>Sphingobacteriales</taxon>
        <taxon>Sphingobacteriaceae</taxon>
        <taxon>Sphingobacterium</taxon>
    </lineage>
</organism>
<reference evidence="3" key="1">
    <citation type="journal article" date="2019" name="Int. J. Syst. Evol. Microbiol.">
        <title>The Global Catalogue of Microorganisms (GCM) 10K type strain sequencing project: providing services to taxonomists for standard genome sequencing and annotation.</title>
        <authorList>
            <consortium name="The Broad Institute Genomics Platform"/>
            <consortium name="The Broad Institute Genome Sequencing Center for Infectious Disease"/>
            <person name="Wu L."/>
            <person name="Ma J."/>
        </authorList>
    </citation>
    <scope>NUCLEOTIDE SEQUENCE [LARGE SCALE GENOMIC DNA]</scope>
    <source>
        <strain evidence="3">KCTC 22814</strain>
    </source>
</reference>
<feature type="transmembrane region" description="Helical" evidence="1">
    <location>
        <begin position="216"/>
        <end position="234"/>
    </location>
</feature>